<feature type="region of interest" description="Disordered" evidence="1">
    <location>
        <begin position="1"/>
        <end position="28"/>
    </location>
</feature>
<protein>
    <submittedName>
        <fullName evidence="2">Uncharacterized protein</fullName>
    </submittedName>
</protein>
<evidence type="ECO:0000256" key="1">
    <source>
        <dbReference type="SAM" id="MobiDB-lite"/>
    </source>
</evidence>
<dbReference type="EMBL" id="BJWL01000014">
    <property type="protein sequence ID" value="GFZ00632.1"/>
    <property type="molecule type" value="Genomic_DNA"/>
</dbReference>
<gene>
    <name evidence="2" type="ORF">Acr_14g0002670</name>
</gene>
<evidence type="ECO:0000313" key="2">
    <source>
        <dbReference type="EMBL" id="GFZ00632.1"/>
    </source>
</evidence>
<feature type="compositionally biased region" description="Basic and acidic residues" evidence="1">
    <location>
        <begin position="149"/>
        <end position="158"/>
    </location>
</feature>
<organism evidence="2 3">
    <name type="scientific">Actinidia rufa</name>
    <dbReference type="NCBI Taxonomy" id="165716"/>
    <lineage>
        <taxon>Eukaryota</taxon>
        <taxon>Viridiplantae</taxon>
        <taxon>Streptophyta</taxon>
        <taxon>Embryophyta</taxon>
        <taxon>Tracheophyta</taxon>
        <taxon>Spermatophyta</taxon>
        <taxon>Magnoliopsida</taxon>
        <taxon>eudicotyledons</taxon>
        <taxon>Gunneridae</taxon>
        <taxon>Pentapetalae</taxon>
        <taxon>asterids</taxon>
        <taxon>Ericales</taxon>
        <taxon>Actinidiaceae</taxon>
        <taxon>Actinidia</taxon>
    </lineage>
</organism>
<accession>A0A7J0FPJ8</accession>
<feature type="region of interest" description="Disordered" evidence="1">
    <location>
        <begin position="116"/>
        <end position="158"/>
    </location>
</feature>
<comment type="caution">
    <text evidence="2">The sequence shown here is derived from an EMBL/GenBank/DDBJ whole genome shotgun (WGS) entry which is preliminary data.</text>
</comment>
<proteinExistence type="predicted"/>
<evidence type="ECO:0000313" key="3">
    <source>
        <dbReference type="Proteomes" id="UP000585474"/>
    </source>
</evidence>
<dbReference type="AlphaFoldDB" id="A0A7J0FPJ8"/>
<reference evidence="2 3" key="1">
    <citation type="submission" date="2019-07" db="EMBL/GenBank/DDBJ databases">
        <title>De Novo Assembly of kiwifruit Actinidia rufa.</title>
        <authorList>
            <person name="Sugita-Konishi S."/>
            <person name="Sato K."/>
            <person name="Mori E."/>
            <person name="Abe Y."/>
            <person name="Kisaki G."/>
            <person name="Hamano K."/>
            <person name="Suezawa K."/>
            <person name="Otani M."/>
            <person name="Fukuda T."/>
            <person name="Manabe T."/>
            <person name="Gomi K."/>
            <person name="Tabuchi M."/>
            <person name="Akimitsu K."/>
            <person name="Kataoka I."/>
        </authorList>
    </citation>
    <scope>NUCLEOTIDE SEQUENCE [LARGE SCALE GENOMIC DNA]</scope>
    <source>
        <strain evidence="3">cv. Fuchu</strain>
    </source>
</reference>
<keyword evidence="3" id="KW-1185">Reference proteome</keyword>
<dbReference type="Proteomes" id="UP000585474">
    <property type="component" value="Unassembled WGS sequence"/>
</dbReference>
<feature type="compositionally biased region" description="Polar residues" evidence="1">
    <location>
        <begin position="135"/>
        <end position="147"/>
    </location>
</feature>
<sequence length="158" mass="17994">MTTASFLDSTSSPPPATGPFTPPWTRQSPYPSPPYDGYYPSYPYVPYPPPLEWGRGSSYMPNFTIPYNSTQLLWFSYTLNVSATVATQQLRQSIPEMQPGEEPLGRSDVLKLIRQQNNPSTADQPKRNEYPASIDRNSQFPPNYRQQKNFKEFSGDDE</sequence>
<feature type="compositionally biased region" description="Pro residues" evidence="1">
    <location>
        <begin position="12"/>
        <end position="22"/>
    </location>
</feature>
<name>A0A7J0FPJ8_9ERIC</name>